<feature type="transmembrane region" description="Helical" evidence="4">
    <location>
        <begin position="97"/>
        <end position="119"/>
    </location>
</feature>
<evidence type="ECO:0000256" key="1">
    <source>
        <dbReference type="ARBA" id="ARBA00022692"/>
    </source>
</evidence>
<feature type="transmembrane region" description="Helical" evidence="4">
    <location>
        <begin position="235"/>
        <end position="253"/>
    </location>
</feature>
<dbReference type="AlphaFoldDB" id="A0A1H7JQ90"/>
<dbReference type="InterPro" id="IPR047200">
    <property type="entry name" value="MFS_YcaD-like"/>
</dbReference>
<dbReference type="FunFam" id="1.20.1250.20:FF:000314">
    <property type="entry name" value="Transporter, MFS superfamily"/>
    <property type="match status" value="1"/>
</dbReference>
<evidence type="ECO:0000313" key="7">
    <source>
        <dbReference type="Proteomes" id="UP000185766"/>
    </source>
</evidence>
<feature type="transmembrane region" description="Helical" evidence="4">
    <location>
        <begin position="289"/>
        <end position="313"/>
    </location>
</feature>
<dbReference type="SUPFAM" id="SSF103473">
    <property type="entry name" value="MFS general substrate transporter"/>
    <property type="match status" value="1"/>
</dbReference>
<feature type="transmembrane region" description="Helical" evidence="4">
    <location>
        <begin position="265"/>
        <end position="283"/>
    </location>
</feature>
<keyword evidence="3 4" id="KW-0472">Membrane</keyword>
<dbReference type="InterPro" id="IPR011701">
    <property type="entry name" value="MFS"/>
</dbReference>
<dbReference type="Proteomes" id="UP000185766">
    <property type="component" value="Unassembled WGS sequence"/>
</dbReference>
<dbReference type="GO" id="GO:0022857">
    <property type="term" value="F:transmembrane transporter activity"/>
    <property type="evidence" value="ECO:0007669"/>
    <property type="project" value="InterPro"/>
</dbReference>
<feature type="domain" description="Major facilitator superfamily (MFS) profile" evidence="5">
    <location>
        <begin position="1"/>
        <end position="376"/>
    </location>
</feature>
<feature type="transmembrane region" description="Helical" evidence="4">
    <location>
        <begin position="204"/>
        <end position="223"/>
    </location>
</feature>
<name>A0A1H7JQ90_9GAMM</name>
<keyword evidence="2 4" id="KW-1133">Transmembrane helix</keyword>
<dbReference type="PANTHER" id="PTHR23521:SF3">
    <property type="entry name" value="MFS TRANSPORTER"/>
    <property type="match status" value="1"/>
</dbReference>
<keyword evidence="1 4" id="KW-0812">Transmembrane</keyword>
<dbReference type="RefSeq" id="WP_074866167.1">
    <property type="nucleotide sequence ID" value="NZ_FOAS01000005.1"/>
</dbReference>
<evidence type="ECO:0000313" key="6">
    <source>
        <dbReference type="EMBL" id="SEK76584.1"/>
    </source>
</evidence>
<feature type="transmembrane region" description="Helical" evidence="4">
    <location>
        <begin position="131"/>
        <end position="150"/>
    </location>
</feature>
<organism evidence="6 7">
    <name type="scientific">Atopomonas hussainii</name>
    <dbReference type="NCBI Taxonomy" id="1429083"/>
    <lineage>
        <taxon>Bacteria</taxon>
        <taxon>Pseudomonadati</taxon>
        <taxon>Pseudomonadota</taxon>
        <taxon>Gammaproteobacteria</taxon>
        <taxon>Pseudomonadales</taxon>
        <taxon>Pseudomonadaceae</taxon>
        <taxon>Atopomonas</taxon>
    </lineage>
</organism>
<dbReference type="CDD" id="cd17477">
    <property type="entry name" value="MFS_YcaD_like"/>
    <property type="match status" value="1"/>
</dbReference>
<evidence type="ECO:0000259" key="5">
    <source>
        <dbReference type="PROSITE" id="PS50850"/>
    </source>
</evidence>
<feature type="transmembrane region" description="Helical" evidence="4">
    <location>
        <begin position="73"/>
        <end position="91"/>
    </location>
</feature>
<feature type="transmembrane region" description="Helical" evidence="4">
    <location>
        <begin position="156"/>
        <end position="177"/>
    </location>
</feature>
<protein>
    <submittedName>
        <fullName evidence="6">Predicted arabinose efflux permease, MFS family</fullName>
    </submittedName>
</protein>
<dbReference type="Gene3D" id="1.20.1250.20">
    <property type="entry name" value="MFS general substrate transporter like domains"/>
    <property type="match status" value="2"/>
</dbReference>
<reference evidence="6 7" key="1">
    <citation type="submission" date="2016-10" db="EMBL/GenBank/DDBJ databases">
        <authorList>
            <person name="de Groot N.N."/>
        </authorList>
    </citation>
    <scope>NUCLEOTIDE SEQUENCE [LARGE SCALE GENOMIC DNA]</scope>
    <source>
        <strain evidence="6 7">JCM 19513</strain>
    </source>
</reference>
<dbReference type="STRING" id="1429083.GCA_001885685_01417"/>
<dbReference type="FunFam" id="1.20.1250.20:FF:000327">
    <property type="entry name" value="Transporter, MFS superfamily"/>
    <property type="match status" value="1"/>
</dbReference>
<evidence type="ECO:0000256" key="3">
    <source>
        <dbReference type="ARBA" id="ARBA00023136"/>
    </source>
</evidence>
<gene>
    <name evidence="6" type="ORF">SAMN05216214_10510</name>
</gene>
<feature type="transmembrane region" description="Helical" evidence="4">
    <location>
        <begin position="355"/>
        <end position="371"/>
    </location>
</feature>
<dbReference type="PANTHER" id="PTHR23521">
    <property type="entry name" value="TRANSPORTER MFS SUPERFAMILY"/>
    <property type="match status" value="1"/>
</dbReference>
<feature type="transmembrane region" description="Helical" evidence="4">
    <location>
        <begin position="325"/>
        <end position="349"/>
    </location>
</feature>
<feature type="transmembrane region" description="Helical" evidence="4">
    <location>
        <begin position="41"/>
        <end position="61"/>
    </location>
</feature>
<evidence type="ECO:0000256" key="4">
    <source>
        <dbReference type="SAM" id="Phobius"/>
    </source>
</evidence>
<evidence type="ECO:0000256" key="2">
    <source>
        <dbReference type="ARBA" id="ARBA00022989"/>
    </source>
</evidence>
<dbReference type="Pfam" id="PF07690">
    <property type="entry name" value="MFS_1"/>
    <property type="match status" value="2"/>
</dbReference>
<keyword evidence="7" id="KW-1185">Reference proteome</keyword>
<proteinExistence type="predicted"/>
<sequence>MPRALVSFTSLYAATLLMLLGSGLLSTYLALRLSANEVADIWIGSLMAANYLGLVIGGKLGHKLIARVGHVRAYVACGGLVTAAVLLHGLIDNLGAWFVLRLLVGLCMMCQYMVIESWLNEQADSQQRGMVFSGYMAAVYLGLVLGQLALGLESGLGIEVLLWVAICFALALVPVAVTRRMHPAPLVPAPLEPLFFVKRIPQSLITVAVSGLVTGAFYGLGPVYASAAGLDTAQVGQFMGVCILAGLVAQWPLGKLSDRIDRARLIRYNALLLLLACVPLLLIKEPGFLLLLLMAFAIGLLQFTLYPLAVALANDHVEAERRVSLTAMLLVTFALGACVGPLLVGGLMAFFGNNTLYGFSLVCAALLALLIRPQAVTGEHQVAEAPLQHQGMPPLIGSSPLVAALDPRVDEAVVQEQMVDQQPPAS</sequence>
<dbReference type="PROSITE" id="PS50850">
    <property type="entry name" value="MFS"/>
    <property type="match status" value="1"/>
</dbReference>
<dbReference type="InterPro" id="IPR020846">
    <property type="entry name" value="MFS_dom"/>
</dbReference>
<accession>A0A1H7JQ90</accession>
<dbReference type="InterPro" id="IPR036259">
    <property type="entry name" value="MFS_trans_sf"/>
</dbReference>
<dbReference type="GO" id="GO:0005886">
    <property type="term" value="C:plasma membrane"/>
    <property type="evidence" value="ECO:0007669"/>
    <property type="project" value="TreeGrafter"/>
</dbReference>
<dbReference type="EMBL" id="FOAS01000005">
    <property type="protein sequence ID" value="SEK76584.1"/>
    <property type="molecule type" value="Genomic_DNA"/>
</dbReference>